<name>A0A0K2U081_LEPSM</name>
<sequence length="63" mass="7294">MKIFLDNNESTVLMLYLIKNVTVVCSHFNEVKKQTCVAKAQRIISKKGKGHHIYLELKILSIY</sequence>
<reference evidence="1" key="1">
    <citation type="submission" date="2014-05" db="EMBL/GenBank/DDBJ databases">
        <authorList>
            <person name="Chronopoulou M."/>
        </authorList>
    </citation>
    <scope>NUCLEOTIDE SEQUENCE</scope>
    <source>
        <tissue evidence="1">Whole organism</tissue>
    </source>
</reference>
<protein>
    <submittedName>
        <fullName evidence="1">Uncharacterized protein</fullName>
    </submittedName>
</protein>
<dbReference type="AlphaFoldDB" id="A0A0K2U081"/>
<evidence type="ECO:0000313" key="1">
    <source>
        <dbReference type="EMBL" id="CDW31653.1"/>
    </source>
</evidence>
<accession>A0A0K2U081</accession>
<dbReference type="EMBL" id="HACA01014292">
    <property type="protein sequence ID" value="CDW31653.1"/>
    <property type="molecule type" value="Transcribed_RNA"/>
</dbReference>
<proteinExistence type="predicted"/>
<organism evidence="1">
    <name type="scientific">Lepeophtheirus salmonis</name>
    <name type="common">Salmon louse</name>
    <name type="synonym">Caligus salmonis</name>
    <dbReference type="NCBI Taxonomy" id="72036"/>
    <lineage>
        <taxon>Eukaryota</taxon>
        <taxon>Metazoa</taxon>
        <taxon>Ecdysozoa</taxon>
        <taxon>Arthropoda</taxon>
        <taxon>Crustacea</taxon>
        <taxon>Multicrustacea</taxon>
        <taxon>Hexanauplia</taxon>
        <taxon>Copepoda</taxon>
        <taxon>Siphonostomatoida</taxon>
        <taxon>Caligidae</taxon>
        <taxon>Lepeophtheirus</taxon>
    </lineage>
</organism>